<evidence type="ECO:0000313" key="3">
    <source>
        <dbReference type="Proteomes" id="UP000316714"/>
    </source>
</evidence>
<dbReference type="Gene3D" id="2.60.40.1260">
    <property type="entry name" value="Lamin Tail domain"/>
    <property type="match status" value="1"/>
</dbReference>
<dbReference type="Pfam" id="PF00932">
    <property type="entry name" value="LTD"/>
    <property type="match status" value="2"/>
</dbReference>
<accession>A0A5C5V7V6</accession>
<protein>
    <submittedName>
        <fullName evidence="2">CotH protein</fullName>
    </submittedName>
</protein>
<proteinExistence type="predicted"/>
<evidence type="ECO:0000313" key="2">
    <source>
        <dbReference type="EMBL" id="TWT33949.1"/>
    </source>
</evidence>
<sequence>MRAKQMRKRLAFESLESRELLAADLLISEFMASNGGVLEDGDGAASDWIEIYNNGDASANLQGYSLTDDPGDLNKWSFSTPTILAPGQFLVVFASGEDKVDSAGAVHTNFSLASDGEYVALVDPGGVVLSEFGPSGAEYPPQISNVSYGVAFDSSSPAVVTPESSARYLVPSNASVDGAWMQPGFNDAGWQAGVASLGYETSGTNYANAGLLDTVLPSGTTTAYVRIPFTVDGADTLLSKLQMKYDDGFIAYINGTRVAGANDPSSPGYDSTATDEHPDGAAVNYVDFDVSSFSHLLVEGENVLAVHMLNRSSGSSDLLAAVNLLTTSGGLIEPVVVGALQSPTPGLPNTNLRASDVQFSHTGGPFVSSFQLTLATADNSEVIRYTTNGSAPTASSPLYTGPLLISDTTQVRARAFGPVGQVGGVHTESYTRTDAATGAFTSDLPIIVLENFGAGTPGTGDFEDAVLSLHEVDESTGRASLGATADLSTLIGQHRRGRSTAGNPKTNLRIEIRDENGEDKNVELLGMPSESDWILYAPYNFDRAMIRNATFFELSRQMGKWAPRVRFVEVYANYDGDQLDAGDYMGVYVLMENIKRDGDRVYIEELTPTQNSEPDITGGYIFALDGPDGETPPDGAWKTDRNIPTLGDSWLVHEEPGRLDMTQAQVDYLRGYIQDFEDALYGPNSTDPELGYQAYFEVDTSIDHHILRVLSKEPDGLRLSTFLTKDRDGKIAFGPVWDFDRSSGADDDSRSSNPEGWFLPDVDFFESDWWGPLFDDPNFAQRWVDRWQELRQGVLSDDGLRATVNGLASQIAEAQVRNFQEWPNIAPNGGTYADPGLTGWEAEVSHLANWLVIRANWMDEQLINLPAFSPAPGNTSPGQQVTLTATLGADIYYTLDGTDPRADGGGISPNAIEYTGPITINDTTQINARAFGVPGTSVSGNSSYPGNERPSDALDGNSGTKYLNFGGANSGIILTPGVGASVVRSFQLTTANDAQGRDPSSWELYGTNDPIQSNDNSTGLAENWTLIDSGSINLPTQRQTQGPVVSVDNATAYTSYKLMFPTLKFNANEMQVADIRFYETSNGTGAQILAPGDGALAVHVQTGPGAEGISPWSSLVTGLFSVELPADASSLRISELHYHPADPTADELLVVPGAEEDDFEFIELVNTSSNPISLNGVQLGGGITFDFTTGSVTSLAPGQAVVVVVENAEAFAARYGAGIAIAGQYGGKLGNGGDQVTLTDSGGATIHDFTYDDSDPWAEAADGDGPSLEAIDLFGDHTQASNWRASAANGGTPGVHTAATLPGDYDNSGAVDQADYAVWRASYGSTTDLAADGNNNGRVDTADYTVWRDNLDAVLAPPVVAAAAPTTHDGAVEAVPSSTAMADASEQPATVAAYPIENTPVESALRPTKGLATTPAASNAASDELLLLDLAYSSLQDDEWTTPATAAAVDGEEETQPESLSIVWRAF</sequence>
<dbReference type="OrthoDB" id="223034at2"/>
<name>A0A5C5V7V6_9BACT</name>
<dbReference type="InterPro" id="IPR001322">
    <property type="entry name" value="Lamin_tail_dom"/>
</dbReference>
<feature type="domain" description="LTD" evidence="1">
    <location>
        <begin position="12"/>
        <end position="136"/>
    </location>
</feature>
<comment type="caution">
    <text evidence="2">The sequence shown here is derived from an EMBL/GenBank/DDBJ whole genome shotgun (WGS) entry which is preliminary data.</text>
</comment>
<dbReference type="InterPro" id="IPR014867">
    <property type="entry name" value="Spore_coat_CotH_CotH2/3/7"/>
</dbReference>
<gene>
    <name evidence="2" type="ORF">KOR34_37850</name>
</gene>
<reference evidence="2 3" key="1">
    <citation type="submission" date="2019-02" db="EMBL/GenBank/DDBJ databases">
        <title>Deep-cultivation of Planctomycetes and their phenomic and genomic characterization uncovers novel biology.</title>
        <authorList>
            <person name="Wiegand S."/>
            <person name="Jogler M."/>
            <person name="Boedeker C."/>
            <person name="Pinto D."/>
            <person name="Vollmers J."/>
            <person name="Rivas-Marin E."/>
            <person name="Kohn T."/>
            <person name="Peeters S.H."/>
            <person name="Heuer A."/>
            <person name="Rast P."/>
            <person name="Oberbeckmann S."/>
            <person name="Bunk B."/>
            <person name="Jeske O."/>
            <person name="Meyerdierks A."/>
            <person name="Storesund J.E."/>
            <person name="Kallscheuer N."/>
            <person name="Luecker S."/>
            <person name="Lage O.M."/>
            <person name="Pohl T."/>
            <person name="Merkel B.J."/>
            <person name="Hornburger P."/>
            <person name="Mueller R.-W."/>
            <person name="Bruemmer F."/>
            <person name="Labrenz M."/>
            <person name="Spormann A.M."/>
            <person name="Op Den Camp H."/>
            <person name="Overmann J."/>
            <person name="Amann R."/>
            <person name="Jetten M.S.M."/>
            <person name="Mascher T."/>
            <person name="Medema M.H."/>
            <person name="Devos D.P."/>
            <person name="Kaster A.-K."/>
            <person name="Ovreas L."/>
            <person name="Rohde M."/>
            <person name="Galperin M.Y."/>
            <person name="Jogler C."/>
        </authorList>
    </citation>
    <scope>NUCLEOTIDE SEQUENCE [LARGE SCALE GENOMIC DNA]</scope>
    <source>
        <strain evidence="2 3">KOR34</strain>
    </source>
</reference>
<dbReference type="Pfam" id="PF08757">
    <property type="entry name" value="CotH"/>
    <property type="match status" value="1"/>
</dbReference>
<dbReference type="PROSITE" id="PS51841">
    <property type="entry name" value="LTD"/>
    <property type="match status" value="2"/>
</dbReference>
<dbReference type="InterPro" id="IPR036415">
    <property type="entry name" value="Lamin_tail_dom_sf"/>
</dbReference>
<dbReference type="Gene3D" id="2.60.120.260">
    <property type="entry name" value="Galactose-binding domain-like"/>
    <property type="match status" value="2"/>
</dbReference>
<dbReference type="SUPFAM" id="SSF74853">
    <property type="entry name" value="Lamin A/C globular tail domain"/>
    <property type="match status" value="2"/>
</dbReference>
<dbReference type="Proteomes" id="UP000316714">
    <property type="component" value="Unassembled WGS sequence"/>
</dbReference>
<feature type="domain" description="LTD" evidence="1">
    <location>
        <begin position="1118"/>
        <end position="1281"/>
    </location>
</feature>
<evidence type="ECO:0000259" key="1">
    <source>
        <dbReference type="PROSITE" id="PS51841"/>
    </source>
</evidence>
<dbReference type="EMBL" id="SIHJ01000002">
    <property type="protein sequence ID" value="TWT33949.1"/>
    <property type="molecule type" value="Genomic_DNA"/>
</dbReference>
<keyword evidence="3" id="KW-1185">Reference proteome</keyword>
<organism evidence="2 3">
    <name type="scientific">Posidoniimonas corsicana</name>
    <dbReference type="NCBI Taxonomy" id="1938618"/>
    <lineage>
        <taxon>Bacteria</taxon>
        <taxon>Pseudomonadati</taxon>
        <taxon>Planctomycetota</taxon>
        <taxon>Planctomycetia</taxon>
        <taxon>Pirellulales</taxon>
        <taxon>Lacipirellulaceae</taxon>
        <taxon>Posidoniimonas</taxon>
    </lineage>
</organism>
<dbReference type="Pfam" id="PF13290">
    <property type="entry name" value="CHB_HEX_C_1"/>
    <property type="match status" value="2"/>
</dbReference>
<dbReference type="InterPro" id="IPR059177">
    <property type="entry name" value="GH29D-like_dom"/>
</dbReference>